<comment type="caution">
    <text evidence="1">The sequence shown here is derived from an EMBL/GenBank/DDBJ whole genome shotgun (WGS) entry which is preliminary data.</text>
</comment>
<gene>
    <name evidence="1" type="ORF">ECRASSUSDP1_LOCUS7921</name>
</gene>
<dbReference type="Proteomes" id="UP001295684">
    <property type="component" value="Unassembled WGS sequence"/>
</dbReference>
<reference evidence="1" key="1">
    <citation type="submission" date="2023-07" db="EMBL/GenBank/DDBJ databases">
        <authorList>
            <consortium name="AG Swart"/>
            <person name="Singh M."/>
            <person name="Singh A."/>
            <person name="Seah K."/>
            <person name="Emmerich C."/>
        </authorList>
    </citation>
    <scope>NUCLEOTIDE SEQUENCE</scope>
    <source>
        <strain evidence="1">DP1</strain>
    </source>
</reference>
<accession>A0AAD1UG46</accession>
<organism evidence="1 2">
    <name type="scientific">Euplotes crassus</name>
    <dbReference type="NCBI Taxonomy" id="5936"/>
    <lineage>
        <taxon>Eukaryota</taxon>
        <taxon>Sar</taxon>
        <taxon>Alveolata</taxon>
        <taxon>Ciliophora</taxon>
        <taxon>Intramacronucleata</taxon>
        <taxon>Spirotrichea</taxon>
        <taxon>Hypotrichia</taxon>
        <taxon>Euplotida</taxon>
        <taxon>Euplotidae</taxon>
        <taxon>Moneuplotes</taxon>
    </lineage>
</organism>
<name>A0AAD1UG46_EUPCR</name>
<dbReference type="EMBL" id="CAMPGE010007733">
    <property type="protein sequence ID" value="CAI2366648.1"/>
    <property type="molecule type" value="Genomic_DNA"/>
</dbReference>
<keyword evidence="2" id="KW-1185">Reference proteome</keyword>
<evidence type="ECO:0000313" key="2">
    <source>
        <dbReference type="Proteomes" id="UP001295684"/>
    </source>
</evidence>
<proteinExistence type="predicted"/>
<protein>
    <submittedName>
        <fullName evidence="1">Uncharacterized protein</fullName>
    </submittedName>
</protein>
<evidence type="ECO:0000313" key="1">
    <source>
        <dbReference type="EMBL" id="CAI2366648.1"/>
    </source>
</evidence>
<sequence>MVYLAFSLITYDRKKTSNKLLLKKMKHKYFAKVNCDQISKLNKNFIISADLADHQLLKVIEADSRNPNLDSIQRVDLKCSRLNSDILKLDRTFSSMLKKPRRVLKQKSHDNINV</sequence>
<dbReference type="AlphaFoldDB" id="A0AAD1UG46"/>